<dbReference type="InterPro" id="IPR002300">
    <property type="entry name" value="aa-tRNA-synth_Ia"/>
</dbReference>
<evidence type="ECO:0000256" key="5">
    <source>
        <dbReference type="ARBA" id="ARBA00022598"/>
    </source>
</evidence>
<name>A0A1M7PEH0_9BACI</name>
<dbReference type="InterPro" id="IPR033708">
    <property type="entry name" value="Anticodon_Ile_BEm"/>
</dbReference>
<evidence type="ECO:0000256" key="9">
    <source>
        <dbReference type="ARBA" id="ARBA00023146"/>
    </source>
</evidence>
<dbReference type="InterPro" id="IPR001412">
    <property type="entry name" value="aa-tRNA-synth_I_CS"/>
</dbReference>
<evidence type="ECO:0000256" key="10">
    <source>
        <dbReference type="ARBA" id="ARBA00025217"/>
    </source>
</evidence>
<evidence type="ECO:0000313" key="18">
    <source>
        <dbReference type="Proteomes" id="UP000184184"/>
    </source>
</evidence>
<evidence type="ECO:0000256" key="12">
    <source>
        <dbReference type="HAMAP-Rule" id="MF_02002"/>
    </source>
</evidence>
<feature type="binding site" evidence="12">
    <location>
        <position position="886"/>
    </location>
    <ligand>
        <name>Zn(2+)</name>
        <dbReference type="ChEBI" id="CHEBI:29105"/>
    </ligand>
</feature>
<dbReference type="SUPFAM" id="SSF47323">
    <property type="entry name" value="Anticodon-binding domain of a subclass of class I aminoacyl-tRNA synthetases"/>
    <property type="match status" value="1"/>
</dbReference>
<feature type="binding site" evidence="12">
    <location>
        <position position="552"/>
    </location>
    <ligand>
        <name>L-isoleucyl-5'-AMP</name>
        <dbReference type="ChEBI" id="CHEBI:178002"/>
    </ligand>
</feature>
<comment type="subunit">
    <text evidence="3 12">Monomer.</text>
</comment>
<comment type="subcellular location">
    <subcellularLocation>
        <location evidence="1 12">Cytoplasm</location>
    </subcellularLocation>
</comment>
<dbReference type="GO" id="GO:0000049">
    <property type="term" value="F:tRNA binding"/>
    <property type="evidence" value="ECO:0007669"/>
    <property type="project" value="InterPro"/>
</dbReference>
<evidence type="ECO:0000313" key="17">
    <source>
        <dbReference type="EMBL" id="SHN15261.1"/>
    </source>
</evidence>
<dbReference type="GO" id="GO:0005524">
    <property type="term" value="F:ATP binding"/>
    <property type="evidence" value="ECO:0007669"/>
    <property type="project" value="UniProtKB-UniRule"/>
</dbReference>
<feature type="domain" description="Aminoacyl-tRNA synthetase class Ia" evidence="14">
    <location>
        <begin position="27"/>
        <end position="632"/>
    </location>
</feature>
<feature type="binding site" evidence="12">
    <location>
        <position position="596"/>
    </location>
    <ligand>
        <name>ATP</name>
        <dbReference type="ChEBI" id="CHEBI:30616"/>
    </ligand>
</feature>
<dbReference type="InterPro" id="IPR013155">
    <property type="entry name" value="M/V/L/I-tRNA-synth_anticd-bd"/>
</dbReference>
<feature type="binding site" evidence="12">
    <location>
        <position position="883"/>
    </location>
    <ligand>
        <name>Zn(2+)</name>
        <dbReference type="ChEBI" id="CHEBI:29105"/>
    </ligand>
</feature>
<dbReference type="GO" id="GO:0005829">
    <property type="term" value="C:cytosol"/>
    <property type="evidence" value="ECO:0007669"/>
    <property type="project" value="TreeGrafter"/>
</dbReference>
<evidence type="ECO:0000259" key="14">
    <source>
        <dbReference type="Pfam" id="PF00133"/>
    </source>
</evidence>
<dbReference type="Gene3D" id="1.10.730.20">
    <property type="match status" value="1"/>
</dbReference>
<keyword evidence="9 12" id="KW-0030">Aminoacyl-tRNA synthetase</keyword>
<evidence type="ECO:0000256" key="3">
    <source>
        <dbReference type="ARBA" id="ARBA00011245"/>
    </source>
</evidence>
<feature type="binding site" evidence="12">
    <location>
        <position position="906"/>
    </location>
    <ligand>
        <name>Zn(2+)</name>
        <dbReference type="ChEBI" id="CHEBI:29105"/>
    </ligand>
</feature>
<comment type="domain">
    <text evidence="12">IleRS has two distinct active sites: one for aminoacylation and one for editing. The misactivated valine is translocated from the active site to the editing site, which sterically excludes the correctly activated isoleucine. The single editing site contains two valyl binding pockets, one specific for each substrate (Val-AMP or Val-tRNA(Ile)).</text>
</comment>
<evidence type="ECO:0000256" key="11">
    <source>
        <dbReference type="ARBA" id="ARBA00048359"/>
    </source>
</evidence>
<keyword evidence="6 12" id="KW-0547">Nucleotide-binding</keyword>
<dbReference type="PROSITE" id="PS00178">
    <property type="entry name" value="AA_TRNA_LIGASE_I"/>
    <property type="match status" value="1"/>
</dbReference>
<gene>
    <name evidence="12" type="primary">ileS</name>
    <name evidence="17" type="ORF">SAMN05216179_2104</name>
</gene>
<evidence type="ECO:0000256" key="6">
    <source>
        <dbReference type="ARBA" id="ARBA00022741"/>
    </source>
</evidence>
<evidence type="ECO:0000256" key="4">
    <source>
        <dbReference type="ARBA" id="ARBA00022490"/>
    </source>
</evidence>
<dbReference type="OrthoDB" id="9810365at2"/>
<accession>A0A1M7PEH0</accession>
<dbReference type="FunFam" id="3.90.740.10:FF:000006">
    <property type="entry name" value="Isoleucine--tRNA ligase"/>
    <property type="match status" value="1"/>
</dbReference>
<dbReference type="FunFam" id="3.40.50.620:FF:000152">
    <property type="entry name" value="Isoleucine--tRNA ligase"/>
    <property type="match status" value="1"/>
</dbReference>
<dbReference type="Pfam" id="PF08264">
    <property type="entry name" value="Anticodon_1"/>
    <property type="match status" value="1"/>
</dbReference>
<keyword evidence="12" id="KW-0479">Metal-binding</keyword>
<dbReference type="GO" id="GO:0004822">
    <property type="term" value="F:isoleucine-tRNA ligase activity"/>
    <property type="evidence" value="ECO:0007669"/>
    <property type="project" value="UniProtKB-UniRule"/>
</dbReference>
<dbReference type="HAMAP" id="MF_02002">
    <property type="entry name" value="Ile_tRNA_synth_type1"/>
    <property type="match status" value="1"/>
</dbReference>
<dbReference type="Proteomes" id="UP000184184">
    <property type="component" value="Unassembled WGS sequence"/>
</dbReference>
<evidence type="ECO:0000256" key="2">
    <source>
        <dbReference type="ARBA" id="ARBA00006887"/>
    </source>
</evidence>
<evidence type="ECO:0000256" key="7">
    <source>
        <dbReference type="ARBA" id="ARBA00022840"/>
    </source>
</evidence>
<dbReference type="GO" id="GO:0002161">
    <property type="term" value="F:aminoacyl-tRNA deacylase activity"/>
    <property type="evidence" value="ECO:0007669"/>
    <property type="project" value="InterPro"/>
</dbReference>
<feature type="compositionally biased region" description="Polar residues" evidence="13">
    <location>
        <begin position="1"/>
        <end position="11"/>
    </location>
</feature>
<dbReference type="GO" id="GO:0008270">
    <property type="term" value="F:zinc ion binding"/>
    <property type="evidence" value="ECO:0007669"/>
    <property type="project" value="UniProtKB-UniRule"/>
</dbReference>
<dbReference type="InterPro" id="IPR050081">
    <property type="entry name" value="Ile-tRNA_ligase"/>
</dbReference>
<dbReference type="InterPro" id="IPR009080">
    <property type="entry name" value="tRNAsynth_Ia_anticodon-bd"/>
</dbReference>
<keyword evidence="8 12" id="KW-0648">Protein biosynthesis</keyword>
<dbReference type="SUPFAM" id="SSF50677">
    <property type="entry name" value="ValRS/IleRS/LeuRS editing domain"/>
    <property type="match status" value="1"/>
</dbReference>
<dbReference type="InterPro" id="IPR010663">
    <property type="entry name" value="Znf_FPG/IleRS"/>
</dbReference>
<evidence type="ECO:0000256" key="1">
    <source>
        <dbReference type="ARBA" id="ARBA00004496"/>
    </source>
</evidence>
<feature type="domain" description="Methionyl/Valyl/Leucyl/Isoleucyl-tRNA synthetase anticodon-binding" evidence="16">
    <location>
        <begin position="675"/>
        <end position="829"/>
    </location>
</feature>
<feature type="short sequence motif" description="'HIGH' region" evidence="12">
    <location>
        <begin position="57"/>
        <end position="67"/>
    </location>
</feature>
<dbReference type="STRING" id="1027249.SAMN05216179_2104"/>
<dbReference type="FunFam" id="1.10.730.20:FF:000001">
    <property type="entry name" value="Isoleucine--tRNA ligase"/>
    <property type="match status" value="1"/>
</dbReference>
<feature type="domain" description="Zinc finger FPG/IleRS-type" evidence="15">
    <location>
        <begin position="880"/>
        <end position="909"/>
    </location>
</feature>
<keyword evidence="5 12" id="KW-0436">Ligase</keyword>
<dbReference type="InterPro" id="IPR002301">
    <property type="entry name" value="Ile-tRNA-ligase"/>
</dbReference>
<evidence type="ECO:0000256" key="13">
    <source>
        <dbReference type="SAM" id="MobiDB-lite"/>
    </source>
</evidence>
<dbReference type="Pfam" id="PF06827">
    <property type="entry name" value="zf-FPG_IleRS"/>
    <property type="match status" value="1"/>
</dbReference>
<dbReference type="PANTHER" id="PTHR42765">
    <property type="entry name" value="SOLEUCYL-TRNA SYNTHETASE"/>
    <property type="match status" value="1"/>
</dbReference>
<evidence type="ECO:0000256" key="8">
    <source>
        <dbReference type="ARBA" id="ARBA00022917"/>
    </source>
</evidence>
<dbReference type="PRINTS" id="PR00984">
    <property type="entry name" value="TRNASYNTHILE"/>
</dbReference>
<evidence type="ECO:0000259" key="16">
    <source>
        <dbReference type="Pfam" id="PF08264"/>
    </source>
</evidence>
<dbReference type="InterPro" id="IPR023585">
    <property type="entry name" value="Ile-tRNA-ligase_type1"/>
</dbReference>
<dbReference type="Gene3D" id="3.90.740.10">
    <property type="entry name" value="Valyl/Leucyl/Isoleucyl-tRNA synthetase, editing domain"/>
    <property type="match status" value="1"/>
</dbReference>
<dbReference type="Pfam" id="PF00133">
    <property type="entry name" value="tRNA-synt_1"/>
    <property type="match status" value="1"/>
</dbReference>
<keyword evidence="4 12" id="KW-0963">Cytoplasm</keyword>
<organism evidence="17 18">
    <name type="scientific">Gracilibacillus kekensis</name>
    <dbReference type="NCBI Taxonomy" id="1027249"/>
    <lineage>
        <taxon>Bacteria</taxon>
        <taxon>Bacillati</taxon>
        <taxon>Bacillota</taxon>
        <taxon>Bacilli</taxon>
        <taxon>Bacillales</taxon>
        <taxon>Bacillaceae</taxon>
        <taxon>Gracilibacillus</taxon>
    </lineage>
</organism>
<dbReference type="PANTHER" id="PTHR42765:SF1">
    <property type="entry name" value="ISOLEUCINE--TRNA LIGASE, MITOCHONDRIAL"/>
    <property type="match status" value="1"/>
</dbReference>
<dbReference type="GO" id="GO:0006428">
    <property type="term" value="P:isoleucyl-tRNA aminoacylation"/>
    <property type="evidence" value="ECO:0007669"/>
    <property type="project" value="UniProtKB-UniRule"/>
</dbReference>
<evidence type="ECO:0000259" key="15">
    <source>
        <dbReference type="Pfam" id="PF06827"/>
    </source>
</evidence>
<dbReference type="Gene3D" id="1.10.10.830">
    <property type="entry name" value="Ile-tRNA synthetase CP2 domain-like"/>
    <property type="match status" value="1"/>
</dbReference>
<dbReference type="CDD" id="cd00818">
    <property type="entry name" value="IleRS_core"/>
    <property type="match status" value="1"/>
</dbReference>
<keyword evidence="12" id="KW-0862">Zinc</keyword>
<keyword evidence="18" id="KW-1185">Reference proteome</keyword>
<comment type="catalytic activity">
    <reaction evidence="11 12">
        <text>tRNA(Ile) + L-isoleucine + ATP = L-isoleucyl-tRNA(Ile) + AMP + diphosphate</text>
        <dbReference type="Rhea" id="RHEA:11060"/>
        <dbReference type="Rhea" id="RHEA-COMP:9666"/>
        <dbReference type="Rhea" id="RHEA-COMP:9695"/>
        <dbReference type="ChEBI" id="CHEBI:30616"/>
        <dbReference type="ChEBI" id="CHEBI:33019"/>
        <dbReference type="ChEBI" id="CHEBI:58045"/>
        <dbReference type="ChEBI" id="CHEBI:78442"/>
        <dbReference type="ChEBI" id="CHEBI:78528"/>
        <dbReference type="ChEBI" id="CHEBI:456215"/>
        <dbReference type="EC" id="6.1.1.5"/>
    </reaction>
</comment>
<dbReference type="RefSeq" id="WP_073201809.1">
    <property type="nucleotide sequence ID" value="NZ_FRCZ01000004.1"/>
</dbReference>
<proteinExistence type="inferred from homology"/>
<dbReference type="AlphaFoldDB" id="A0A1M7PEH0"/>
<comment type="similarity">
    <text evidence="2 12">Belongs to the class-I aminoacyl-tRNA synthetase family. IleS type 1 subfamily.</text>
</comment>
<dbReference type="CDD" id="cd07960">
    <property type="entry name" value="Anticodon_Ia_Ile_BEm"/>
    <property type="match status" value="1"/>
</dbReference>
<dbReference type="EMBL" id="FRCZ01000004">
    <property type="protein sequence ID" value="SHN15261.1"/>
    <property type="molecule type" value="Genomic_DNA"/>
</dbReference>
<comment type="cofactor">
    <cofactor evidence="12">
        <name>Zn(2+)</name>
        <dbReference type="ChEBI" id="CHEBI:29105"/>
    </cofactor>
    <text evidence="12">Binds 1 zinc ion per subunit.</text>
</comment>
<dbReference type="InterPro" id="IPR009008">
    <property type="entry name" value="Val/Leu/Ile-tRNA-synth_edit"/>
</dbReference>
<feature type="binding site" evidence="12">
    <location>
        <position position="903"/>
    </location>
    <ligand>
        <name>Zn(2+)</name>
        <dbReference type="ChEBI" id="CHEBI:29105"/>
    </ligand>
</feature>
<dbReference type="InterPro" id="IPR014729">
    <property type="entry name" value="Rossmann-like_a/b/a_fold"/>
</dbReference>
<feature type="region of interest" description="Disordered" evidence="13">
    <location>
        <begin position="1"/>
        <end position="23"/>
    </location>
</feature>
<sequence>MEYKQTLNMPKTNFPMRGNLPNKEPQLQEKWEEEKLYEKVQTRTEGRPLFVLHDGPPYANGDIHMGHALNKVLKDFIVKYKSMAGFHAPYVPGWDTHGLPIEQALAKKKVNRKKMTIAEFRQKCAEYALKQIDNQRTQFKQLGVRGDWDNPYITLNKEYEAAQIKVFGEMAKKGYIYKGRKPVYWSPSSESALAEAEIEYQDKRSASIYVAFDVIDGKDLLNGNEKFIIWTTTPWTIPANLAISVHPDLEYAVVEVDGQRYVVAQDMLESLKETLEWTEAKVVKTFKGKEAEHLVAKHPFYDRDSLIILGEHVTTESGTGLVHTAPGHGEDDFIIGKKYDLDVLCPVDEKGYFTEEAPGFEGLFYDAANKQVTEKLEENNALLKLNFITHSYPHDWRTKKPTIFRATNQWFASIKDFREEILSEIKRINWLPNWGETRLFNMVRDREDWCISRQRTWGVPIPVFYGEDRTPIINDETISHVAKLFEEHGSNIWFEWDTKDLLPAGFSSEHSPNGEFTKETDIMDVWFDSGSSHEGVLESRTELQRPADVYLEGSDQYRGWFNSSISTAVAVTGKSPYETVISHGFALDGQGRKMSKSVGNVVVPSKIMKQYGADILRLWVASVDYQADVRISDEIIKQSAEGYRKIRNTFRFLLANLEDFTTENYVNDEKLEEMDQYMLLRLQQVIDKSRKAYDAYDFSTVYQTIHNFCTIDLSSFYLDFAKDILYIEAEDNHRRRSIQTVYYEILTSLVKLLTPILTHTMEEVWSYIPDVKEEYAQLADMPEAREIKGQEALAKKWSQFMDVRDDILKALEEARAEKVIGKSLEAAVTIKANNEQVANLLSEVPHLHQLLIVSDVKLVNNLEDGKTYDYVSLKIEKHQGETCERCWVISDTVGEDKDHPTLCKRCATVVKENYADLTD</sequence>
<dbReference type="EC" id="6.1.1.5" evidence="12"/>
<comment type="function">
    <text evidence="10 12">Catalyzes the attachment of isoleucine to tRNA(Ile). As IleRS can inadvertently accommodate and process structurally similar amino acids such as valine, to avoid such errors it has two additional distinct tRNA(Ile)-dependent editing activities. One activity is designated as 'pretransfer' editing and involves the hydrolysis of activated Val-AMP. The other activity is designated 'posttransfer' editing and involves deacylation of mischarged Val-tRNA(Ile).</text>
</comment>
<reference evidence="17 18" key="1">
    <citation type="submission" date="2016-11" db="EMBL/GenBank/DDBJ databases">
        <authorList>
            <person name="Jaros S."/>
            <person name="Januszkiewicz K."/>
            <person name="Wedrychowicz H."/>
        </authorList>
    </citation>
    <scope>NUCLEOTIDE SEQUENCE [LARGE SCALE GENOMIC DNA]</scope>
    <source>
        <strain evidence="17 18">CGMCC 1.10681</strain>
    </source>
</reference>
<dbReference type="NCBIfam" id="TIGR00392">
    <property type="entry name" value="ileS"/>
    <property type="match status" value="1"/>
</dbReference>
<feature type="short sequence motif" description="'KMSKS' region" evidence="12">
    <location>
        <begin position="593"/>
        <end position="597"/>
    </location>
</feature>
<dbReference type="Gene3D" id="3.40.50.620">
    <property type="entry name" value="HUPs"/>
    <property type="match status" value="2"/>
</dbReference>
<dbReference type="SUPFAM" id="SSF52374">
    <property type="entry name" value="Nucleotidylyl transferase"/>
    <property type="match status" value="1"/>
</dbReference>
<protein>
    <recommendedName>
        <fullName evidence="12">Isoleucine--tRNA ligase</fullName>
        <ecNumber evidence="12">6.1.1.5</ecNumber>
    </recommendedName>
    <alternativeName>
        <fullName evidence="12">Isoleucyl-tRNA synthetase</fullName>
        <shortName evidence="12">IleRS</shortName>
    </alternativeName>
</protein>
<keyword evidence="7 12" id="KW-0067">ATP-binding</keyword>
<dbReference type="FunFam" id="1.10.10.830:FF:000001">
    <property type="entry name" value="Isoleucine--tRNA ligase"/>
    <property type="match status" value="1"/>
</dbReference>